<dbReference type="PANTHER" id="PTHR21015:SF28">
    <property type="entry name" value="SLL1722 PROTEIN"/>
    <property type="match status" value="1"/>
</dbReference>
<organism evidence="1 2">
    <name type="scientific">Serratia silvae</name>
    <dbReference type="NCBI Taxonomy" id="2824122"/>
    <lineage>
        <taxon>Bacteria</taxon>
        <taxon>Pseudomonadati</taxon>
        <taxon>Pseudomonadota</taxon>
        <taxon>Gammaproteobacteria</taxon>
        <taxon>Enterobacterales</taxon>
        <taxon>Yersiniaceae</taxon>
        <taxon>Serratia</taxon>
    </lineage>
</organism>
<name>A0ABT0KA96_9GAMM</name>
<dbReference type="GO" id="GO:0016740">
    <property type="term" value="F:transferase activity"/>
    <property type="evidence" value="ECO:0007669"/>
    <property type="project" value="UniProtKB-KW"/>
</dbReference>
<comment type="caution">
    <text evidence="1">The sequence shown here is derived from an EMBL/GenBank/DDBJ whole genome shotgun (WGS) entry which is preliminary data.</text>
</comment>
<dbReference type="PANTHER" id="PTHR21015">
    <property type="entry name" value="UDP-N-ACETYLGLUCOSAMINE--N-ACETYLMURAMYL-(PENTAPEPTIDE) PYROPHOSPHORYL-UNDECAPRENOL N-ACETYLGLUCOSAMINE TRANSFERASE 1"/>
    <property type="match status" value="1"/>
</dbReference>
<sequence length="387" mass="43529">MGLGHVRRNLLLASELLSVMPEAEVLLISGVHESGSFHLPKGADIITLPTYFKTAEGEYYPRSLGRDVQRLTSLRADIIQAAMKTFKPDIFIVDNVPRGAMSELDSVLPTLVKNGTHLVLGLRDIVDDPATVRRQWEKLNNIETIRNYFSSIWIYGDKSFYNLAQAYHFDGDTCQKISFLGYLDATRRPRQQAKPQAIVPGIRQPYALCLVGGGQDGFELATTFANATFPTGMMGVLITGSMMPVEQREELQRIAAKRHDLLVVRFVAEPLELLRQAECLVAMGGYNTTTEILSFHKRALIVPRVTPRQEQWLRASRLAEMQLVSCLHPDHLSLPILNHWLTEQSTPQNPRHVLNFNGLETFTNKVKALFQSSNAVAKTRQETLHEI</sequence>
<evidence type="ECO:0000313" key="2">
    <source>
        <dbReference type="Proteomes" id="UP001165275"/>
    </source>
</evidence>
<dbReference type="SUPFAM" id="SSF53756">
    <property type="entry name" value="UDP-Glycosyltransferase/glycogen phosphorylase"/>
    <property type="match status" value="1"/>
</dbReference>
<proteinExistence type="predicted"/>
<protein>
    <submittedName>
        <fullName evidence="1">Glycosyl transferase family 28</fullName>
    </submittedName>
</protein>
<gene>
    <name evidence="1" type="ORF">KAJ71_07990</name>
</gene>
<reference evidence="1" key="1">
    <citation type="submission" date="2021-04" db="EMBL/GenBank/DDBJ databases">
        <title>Genome sequence of Serratia sp. arafor3.</title>
        <authorList>
            <person name="Besaury L."/>
        </authorList>
    </citation>
    <scope>NUCLEOTIDE SEQUENCE</scope>
    <source>
        <strain evidence="1">Arafor3</strain>
    </source>
</reference>
<dbReference type="EMBL" id="JAGQDC010000004">
    <property type="protein sequence ID" value="MCL1028964.1"/>
    <property type="molecule type" value="Genomic_DNA"/>
</dbReference>
<accession>A0ABT0KA96</accession>
<evidence type="ECO:0000313" key="1">
    <source>
        <dbReference type="EMBL" id="MCL1028964.1"/>
    </source>
</evidence>
<keyword evidence="1" id="KW-0808">Transferase</keyword>
<dbReference type="Gene3D" id="3.40.50.2000">
    <property type="entry name" value="Glycogen Phosphorylase B"/>
    <property type="match status" value="1"/>
</dbReference>
<keyword evidence="2" id="KW-1185">Reference proteome</keyword>
<dbReference type="Proteomes" id="UP001165275">
    <property type="component" value="Unassembled WGS sequence"/>
</dbReference>